<dbReference type="GeneID" id="66343821"/>
<organism evidence="1 2">
    <name type="scientific">Clostridium beijerinckii</name>
    <name type="common">Clostridium MP</name>
    <dbReference type="NCBI Taxonomy" id="1520"/>
    <lineage>
        <taxon>Bacteria</taxon>
        <taxon>Bacillati</taxon>
        <taxon>Bacillota</taxon>
        <taxon>Clostridia</taxon>
        <taxon>Eubacteriales</taxon>
        <taxon>Clostridiaceae</taxon>
        <taxon>Clostridium</taxon>
    </lineage>
</organism>
<dbReference type="Proteomes" id="UP000679373">
    <property type="component" value="Chromosome"/>
</dbReference>
<gene>
    <name evidence="1" type="ORF">KEC93_04820</name>
</gene>
<dbReference type="RefSeq" id="WP_172462741.1">
    <property type="nucleotide sequence ID" value="NZ_BKAK01000008.1"/>
</dbReference>
<evidence type="ECO:0000313" key="1">
    <source>
        <dbReference type="EMBL" id="QUN36147.1"/>
    </source>
</evidence>
<proteinExistence type="predicted"/>
<dbReference type="AlphaFoldDB" id="A0AB74VHW6"/>
<reference evidence="1" key="1">
    <citation type="submission" date="2021-04" db="EMBL/GenBank/DDBJ databases">
        <title>Complete genome sequence of the type strain Clostridium beijerinckii NRRL B-598.</title>
        <authorList>
            <person name="Sedlar K."/>
            <person name="Branska B."/>
            <person name="Bezdicek M."/>
            <person name="Nykrynova M."/>
            <person name="Lengerova M."/>
            <person name="Skutkova H."/>
            <person name="Patakova P."/>
        </authorList>
    </citation>
    <scope>NUCLEOTIDE SEQUENCE</scope>
    <source>
        <strain evidence="1">DSM 791</strain>
    </source>
</reference>
<evidence type="ECO:0000313" key="2">
    <source>
        <dbReference type="Proteomes" id="UP000679373"/>
    </source>
</evidence>
<dbReference type="EMBL" id="CP073653">
    <property type="protein sequence ID" value="QUN36147.1"/>
    <property type="molecule type" value="Genomic_DNA"/>
</dbReference>
<name>A0AB74VHW6_CLOBE</name>
<accession>A0AB74VHW6</accession>
<keyword evidence="2" id="KW-1185">Reference proteome</keyword>
<sequence length="56" mass="6528">MKKKDRKTCPIKNTDTVDTTISLIYSNTNKLLILKSYKSDHKPAIIIDKMHILRIK</sequence>
<protein>
    <submittedName>
        <fullName evidence="1">Uncharacterized protein</fullName>
    </submittedName>
</protein>